<name>A0A1G6JUX0_9BACT</name>
<dbReference type="Proteomes" id="UP000199322">
    <property type="component" value="Unassembled WGS sequence"/>
</dbReference>
<gene>
    <name evidence="2" type="ORF">SAMN04488588_0640</name>
</gene>
<proteinExistence type="predicted"/>
<dbReference type="AlphaFoldDB" id="A0A1G6JUX0"/>
<dbReference type="InterPro" id="IPR037285">
    <property type="entry name" value="TM0693-like_sf"/>
</dbReference>
<dbReference type="STRING" id="28234.SAMN04488588_0640"/>
<dbReference type="Gene3D" id="6.10.250.50">
    <property type="match status" value="1"/>
</dbReference>
<accession>A0A1G6JUX0</accession>
<keyword evidence="3" id="KW-1185">Reference proteome</keyword>
<evidence type="ECO:0000313" key="2">
    <source>
        <dbReference type="EMBL" id="SDC22458.1"/>
    </source>
</evidence>
<protein>
    <recommendedName>
        <fullName evidence="4">Flagellar protein FliT</fullName>
    </recommendedName>
</protein>
<evidence type="ECO:0000313" key="3">
    <source>
        <dbReference type="Proteomes" id="UP000199322"/>
    </source>
</evidence>
<dbReference type="RefSeq" id="WP_091402745.1">
    <property type="nucleotide sequence ID" value="NZ_FMYV01000002.1"/>
</dbReference>
<keyword evidence="1" id="KW-0175">Coiled coil</keyword>
<evidence type="ECO:0008006" key="4">
    <source>
        <dbReference type="Google" id="ProtNLM"/>
    </source>
</evidence>
<reference evidence="2 3" key="1">
    <citation type="submission" date="2016-10" db="EMBL/GenBank/DDBJ databases">
        <authorList>
            <person name="de Groot N.N."/>
        </authorList>
    </citation>
    <scope>NUCLEOTIDE SEQUENCE [LARGE SCALE GENOMIC DNA]</scope>
    <source>
        <strain evidence="2 3">WG14</strain>
    </source>
</reference>
<feature type="coiled-coil region" evidence="1">
    <location>
        <begin position="1"/>
        <end position="28"/>
    </location>
</feature>
<evidence type="ECO:0000256" key="1">
    <source>
        <dbReference type="SAM" id="Coils"/>
    </source>
</evidence>
<dbReference type="SUPFAM" id="SSF140560">
    <property type="entry name" value="TM0693-like"/>
    <property type="match status" value="1"/>
</dbReference>
<dbReference type="EMBL" id="FMYV01000002">
    <property type="protein sequence ID" value="SDC22458.1"/>
    <property type="molecule type" value="Genomic_DNA"/>
</dbReference>
<sequence>MSEFKQELNLLIEELSNIEKSLDDAIKSDDFIKYNSIMDSRMKTFKKLENFFDDEKVKNILKDIIKKDEERKKIVEEKISNLKKDQMNLQKGKNAIKKGYYNVQEGLRRKKIDKSG</sequence>
<organism evidence="2 3">
    <name type="scientific">Geotoga petraea</name>
    <dbReference type="NCBI Taxonomy" id="28234"/>
    <lineage>
        <taxon>Bacteria</taxon>
        <taxon>Thermotogati</taxon>
        <taxon>Thermotogota</taxon>
        <taxon>Thermotogae</taxon>
        <taxon>Petrotogales</taxon>
        <taxon>Petrotogaceae</taxon>
        <taxon>Geotoga</taxon>
    </lineage>
</organism>